<protein>
    <submittedName>
        <fullName evidence="2">Uncharacterized protein</fullName>
    </submittedName>
</protein>
<name>A0AAU7DJ49_9BACT</name>
<evidence type="ECO:0000256" key="1">
    <source>
        <dbReference type="SAM" id="MobiDB-lite"/>
    </source>
</evidence>
<dbReference type="EMBL" id="CP121196">
    <property type="protein sequence ID" value="XBH17665.1"/>
    <property type="molecule type" value="Genomic_DNA"/>
</dbReference>
<sequence>MSRNRMLFVLSVIAVLVEVLVWSQPLFGQSESPQIAQARAACASDIQRFCAGVPSGGGKIVACLKQHKDQVSDGCKQAVLAAMGQSGAAAVPAISSPPAPVSSAPVTPAAAPVEHPNASSAPVRPTAAQQPNAGSGSSAHYVLMKQVKIIDQGLGQGKPAYDLMIPKDWQFKGAVNVNEAPGGCFGDWFSVFGDATSPDNSVEFQMAPQFTWQYMDDPAGQRQMQTQNQADAKFGMKPCPVRAPIKAEEFLRKDMVPKCTKACKNTTVVSVEAFPELEEMARHQIGLPPGGGPSDTRIDAARARIAFEDDKGQPEEGWMAAAIVVHTMPGNGHGAAYDWHAVNVLFFRTPKGQLDANDKLFKMIASTIRPELEWQKWSNGVIASLYQEKQKQLAIQSQMIAQFRAHVADVINEVTANSMAGANQAAFGQDQIIRGVQTFRDPSTGSQYELSNLYDHAWLNGQNEYVMSDDANFNPNGNLNGNWTQLDTVRPQP</sequence>
<feature type="compositionally biased region" description="Low complexity" evidence="1">
    <location>
        <begin position="101"/>
        <end position="113"/>
    </location>
</feature>
<evidence type="ECO:0000313" key="2">
    <source>
        <dbReference type="EMBL" id="XBH17665.1"/>
    </source>
</evidence>
<dbReference type="AlphaFoldDB" id="A0AAU7DJ49"/>
<reference evidence="2" key="1">
    <citation type="submission" date="2023-03" db="EMBL/GenBank/DDBJ databases">
        <title>Edaphobacter sp.</title>
        <authorList>
            <person name="Huber K.J."/>
            <person name="Papendorf J."/>
            <person name="Pilke C."/>
            <person name="Bunk B."/>
            <person name="Sproeer C."/>
            <person name="Pester M."/>
        </authorList>
    </citation>
    <scope>NUCLEOTIDE SEQUENCE</scope>
    <source>
        <strain evidence="2">DSM 110680</strain>
    </source>
</reference>
<feature type="region of interest" description="Disordered" evidence="1">
    <location>
        <begin position="101"/>
        <end position="135"/>
    </location>
</feature>
<dbReference type="RefSeq" id="WP_348262890.1">
    <property type="nucleotide sequence ID" value="NZ_CP121196.1"/>
</dbReference>
<organism evidence="2">
    <name type="scientific">Telmatobacter sp. DSM 110680</name>
    <dbReference type="NCBI Taxonomy" id="3036704"/>
    <lineage>
        <taxon>Bacteria</taxon>
        <taxon>Pseudomonadati</taxon>
        <taxon>Acidobacteriota</taxon>
        <taxon>Terriglobia</taxon>
        <taxon>Terriglobales</taxon>
        <taxon>Acidobacteriaceae</taxon>
        <taxon>Telmatobacter</taxon>
    </lineage>
</organism>
<dbReference type="GO" id="GO:0016020">
    <property type="term" value="C:membrane"/>
    <property type="evidence" value="ECO:0007669"/>
    <property type="project" value="InterPro"/>
</dbReference>
<proteinExistence type="predicted"/>
<gene>
    <name evidence="2" type="ORF">P8935_24260</name>
</gene>
<dbReference type="Pfam" id="PF00839">
    <property type="entry name" value="Cys_rich_FGFR"/>
    <property type="match status" value="1"/>
</dbReference>
<accession>A0AAU7DJ49</accession>
<dbReference type="InterPro" id="IPR001893">
    <property type="entry name" value="Cys-rich_GLG1_repeat"/>
</dbReference>